<evidence type="ECO:0000256" key="2">
    <source>
        <dbReference type="SAM" id="SignalP"/>
    </source>
</evidence>
<dbReference type="STRING" id="461836.A0A0L0DSN8"/>
<feature type="chain" id="PRO_5005537424" evidence="2">
    <location>
        <begin position="24"/>
        <end position="501"/>
    </location>
</feature>
<protein>
    <submittedName>
        <fullName evidence="3">Phosphatidylglycerol specific phospholipase C</fullName>
    </submittedName>
</protein>
<sequence length="501" mass="55010">MKLSQTVISLALLVLVVSPITNASSPIKNVVVLMMENRSFDHFLGWLKELNPEVDGLTGSEFNPTNTSDPSAEKVFVTKDAVDVGPSPEHSVPGTTDQVFGHGRIPDMPNKYPATMDGFVEDLALTHQDGRRAMDCFHNATLPVLFTLAQEYAVFDRFYASVPGPTEVNRAFAYACTSDGMSTNENVRLIEGLPNKSIFNALYDHVKASGSARNPFGVYFEDFPTVFFNREVRDHMTHFHPLDDFFTDVAAGTLPMLTWLEPKYFHVLDIPANDHHPAHNVKLGELLIKKIYEAIRASPQWDSTLFLITFDEHGGFADHVPTPLDGVPNPDGKVATSPPFGFDRLGVRVPFIAVSPLIPKGTVVHEPEPDVKPQPTSRFSHASLYASLKNIFGLTETLTKRDAWAAPFDSVVSLTTPRTDCPTTLPDVPDVPSATDLAHLADQPVHDFQATMIRVAAHMSRSDNAAEAHIHHEVLAALDAGSLTEGEAAAYLERQMSILLP</sequence>
<dbReference type="InterPro" id="IPR017850">
    <property type="entry name" value="Alkaline_phosphatase_core_sf"/>
</dbReference>
<dbReference type="OrthoDB" id="5135119at2759"/>
<dbReference type="AlphaFoldDB" id="A0A0L0DSN8"/>
<dbReference type="Pfam" id="PF04185">
    <property type="entry name" value="Phosphoesterase"/>
    <property type="match status" value="1"/>
</dbReference>
<dbReference type="GeneID" id="25568968"/>
<reference evidence="3 4" key="1">
    <citation type="submission" date="2010-05" db="EMBL/GenBank/DDBJ databases">
        <title>The Genome Sequence of Thecamonas trahens ATCC 50062.</title>
        <authorList>
            <consortium name="The Broad Institute Genome Sequencing Platform"/>
            <person name="Russ C."/>
            <person name="Cuomo C."/>
            <person name="Shea T."/>
            <person name="Young S.K."/>
            <person name="Zeng Q."/>
            <person name="Koehrsen M."/>
            <person name="Haas B."/>
            <person name="Borodovsky M."/>
            <person name="Guigo R."/>
            <person name="Alvarado L."/>
            <person name="Berlin A."/>
            <person name="Bochicchio J."/>
            <person name="Borenstein D."/>
            <person name="Chapman S."/>
            <person name="Chen Z."/>
            <person name="Freedman E."/>
            <person name="Gellesch M."/>
            <person name="Goldberg J."/>
            <person name="Griggs A."/>
            <person name="Gujja S."/>
            <person name="Heilman E."/>
            <person name="Heiman D."/>
            <person name="Hepburn T."/>
            <person name="Howarth C."/>
            <person name="Jen D."/>
            <person name="Larson L."/>
            <person name="Mehta T."/>
            <person name="Park D."/>
            <person name="Pearson M."/>
            <person name="Roberts A."/>
            <person name="Saif S."/>
            <person name="Shenoy N."/>
            <person name="Sisk P."/>
            <person name="Stolte C."/>
            <person name="Sykes S."/>
            <person name="Thomson T."/>
            <person name="Walk T."/>
            <person name="White J."/>
            <person name="Yandava C."/>
            <person name="Burger G."/>
            <person name="Gray M.W."/>
            <person name="Holland P.W.H."/>
            <person name="King N."/>
            <person name="Lang F.B.F."/>
            <person name="Roger A.J."/>
            <person name="Ruiz-Trillo I."/>
            <person name="Lander E."/>
            <person name="Nusbaum C."/>
        </authorList>
    </citation>
    <scope>NUCLEOTIDE SEQUENCE [LARGE SCALE GENOMIC DNA]</scope>
    <source>
        <strain evidence="3 4">ATCC 50062</strain>
    </source>
</reference>
<dbReference type="PANTHER" id="PTHR31956">
    <property type="entry name" value="NON-SPECIFIC PHOSPHOLIPASE C4-RELATED"/>
    <property type="match status" value="1"/>
</dbReference>
<dbReference type="OMA" id="ECCSYMS"/>
<dbReference type="PANTHER" id="PTHR31956:SF1">
    <property type="entry name" value="NON-SPECIFIC PHOSPHOLIPASE C1"/>
    <property type="match status" value="1"/>
</dbReference>
<dbReference type="eggNOG" id="ENOG502QPJ0">
    <property type="taxonomic scope" value="Eukaryota"/>
</dbReference>
<evidence type="ECO:0000256" key="1">
    <source>
        <dbReference type="ARBA" id="ARBA00022801"/>
    </source>
</evidence>
<gene>
    <name evidence="3" type="ORF">AMSG_10850</name>
</gene>
<evidence type="ECO:0000313" key="4">
    <source>
        <dbReference type="Proteomes" id="UP000054408"/>
    </source>
</evidence>
<keyword evidence="4" id="KW-1185">Reference proteome</keyword>
<accession>A0A0L0DSN8</accession>
<dbReference type="Gene3D" id="3.40.720.10">
    <property type="entry name" value="Alkaline Phosphatase, subunit A"/>
    <property type="match status" value="2"/>
</dbReference>
<keyword evidence="1" id="KW-0378">Hydrolase</keyword>
<dbReference type="SUPFAM" id="SSF53649">
    <property type="entry name" value="Alkaline phosphatase-like"/>
    <property type="match status" value="1"/>
</dbReference>
<dbReference type="RefSeq" id="XP_013753152.1">
    <property type="nucleotide sequence ID" value="XM_013897698.1"/>
</dbReference>
<keyword evidence="2" id="KW-0732">Signal</keyword>
<dbReference type="InterPro" id="IPR007312">
    <property type="entry name" value="Phosphoesterase"/>
</dbReference>
<proteinExistence type="predicted"/>
<organism evidence="3 4">
    <name type="scientific">Thecamonas trahens ATCC 50062</name>
    <dbReference type="NCBI Taxonomy" id="461836"/>
    <lineage>
        <taxon>Eukaryota</taxon>
        <taxon>Apusozoa</taxon>
        <taxon>Apusomonadida</taxon>
        <taxon>Apusomonadidae</taxon>
        <taxon>Thecamonas</taxon>
    </lineage>
</organism>
<dbReference type="GO" id="GO:0009395">
    <property type="term" value="P:phospholipid catabolic process"/>
    <property type="evidence" value="ECO:0007669"/>
    <property type="project" value="TreeGrafter"/>
</dbReference>
<dbReference type="Proteomes" id="UP000054408">
    <property type="component" value="Unassembled WGS sequence"/>
</dbReference>
<name>A0A0L0DSN8_THETB</name>
<dbReference type="GO" id="GO:0042578">
    <property type="term" value="F:phosphoric ester hydrolase activity"/>
    <property type="evidence" value="ECO:0007669"/>
    <property type="project" value="UniProtKB-ARBA"/>
</dbReference>
<feature type="signal peptide" evidence="2">
    <location>
        <begin position="1"/>
        <end position="23"/>
    </location>
</feature>
<dbReference type="EMBL" id="GL349497">
    <property type="protein sequence ID" value="KNC55222.1"/>
    <property type="molecule type" value="Genomic_DNA"/>
</dbReference>
<evidence type="ECO:0000313" key="3">
    <source>
        <dbReference type="EMBL" id="KNC55222.1"/>
    </source>
</evidence>